<organism evidence="2 3">
    <name type="scientific">Lederbergia ruris</name>
    <dbReference type="NCBI Taxonomy" id="217495"/>
    <lineage>
        <taxon>Bacteria</taxon>
        <taxon>Bacillati</taxon>
        <taxon>Bacillota</taxon>
        <taxon>Bacilli</taxon>
        <taxon>Bacillales</taxon>
        <taxon>Bacillaceae</taxon>
        <taxon>Lederbergia</taxon>
    </lineage>
</organism>
<gene>
    <name evidence="2" type="ORF">J8TS2_28060</name>
</gene>
<keyword evidence="3" id="KW-1185">Reference proteome</keyword>
<reference evidence="2 3" key="1">
    <citation type="submission" date="2021-03" db="EMBL/GenBank/DDBJ databases">
        <title>Antimicrobial resistance genes in bacteria isolated from Japanese honey, and their potential for conferring macrolide and lincosamide resistance in the American foulbrood pathogen Paenibacillus larvae.</title>
        <authorList>
            <person name="Okamoto M."/>
            <person name="Kumagai M."/>
            <person name="Kanamori H."/>
            <person name="Takamatsu D."/>
        </authorList>
    </citation>
    <scope>NUCLEOTIDE SEQUENCE [LARGE SCALE GENOMIC DNA]</scope>
    <source>
        <strain evidence="2 3">J8TS2</strain>
    </source>
</reference>
<evidence type="ECO:0000313" key="3">
    <source>
        <dbReference type="Proteomes" id="UP000679950"/>
    </source>
</evidence>
<accession>A0ABQ4KM92</accession>
<proteinExistence type="predicted"/>
<comment type="caution">
    <text evidence="2">The sequence shown here is derived from an EMBL/GenBank/DDBJ whole genome shotgun (WGS) entry which is preliminary data.</text>
</comment>
<dbReference type="Proteomes" id="UP000679950">
    <property type="component" value="Unassembled WGS sequence"/>
</dbReference>
<evidence type="ECO:0000256" key="1">
    <source>
        <dbReference type="SAM" id="Coils"/>
    </source>
</evidence>
<dbReference type="EMBL" id="BORB01000024">
    <property type="protein sequence ID" value="GIN58487.1"/>
    <property type="molecule type" value="Genomic_DNA"/>
</dbReference>
<keyword evidence="1" id="KW-0175">Coiled coil</keyword>
<sequence length="924" mass="106471">MTNDNNKGVYIPSIEAEQLYDMTVRGLENITKYEYLGMVPFSLELIKLRSFKRLFGEKMIVKNSKEKYYSDAVINVKFKNKIKKNKEIVSNVRGYDNLMERMTNQLKSLNKSIEDTQKALETSQNKRESVKMEKTINYLSNRASLVNGHIERIRADKDNGIYESMGAPELRQKLYVDGFTFKGRKYVFYKRTASKSRQSQCLFILEDLFEPMKEWSHMGLDLTGKIDVASLLAYESLVSSSLEGTITINPDNIFIIDDKFSEFEVNAIEVGNDLKAKPNDKATIRNNIWDGQGLMNVSIFESIGQRDKGMALLRQHFFKSCVFNANIQQFLEDNCPEGIEYDQWELIDMFGNTMKAKDILVITTPSSLKFLKYANEDKKGAFNNWKKCVKQDNNLFGICKHEKPSKYGDRSYTSYQMINTLDANKEDIKALAQYEVDYIQGLQDDDEAYIKHLNDKKELTNAYEMMVDLYKINPDVVRTKMFRDYRKRQISNYKTKAKGGKLRLKADYCTVVSNPYEMLETVLDSDREVVASVLKGNEIHTTLHPFGVEYTLVRNPHNAMHNFFKAENVECNLIDKYFNFSKNIVVINSIGSPILDICNGMDMDSDTVLIFADENFNKIVDRTLVHRNYPVILNQITSEASPVELTNENIAEIDEKTAKSQMWIGQITNLAQYQVSLLWDIQNSEDDTEKKEEKINELLDNLSILVVLSNVAIDYSKKVVNVDVDKALRDIKKSKAAKIEVVEEGEKGKIKFKLKSRKKPRFWKYVSSSAAEMESFECPMDILIEHINDIPKGLYRANMPFGNLLINVKDKGDHKQIKDIVELISYFDNEIKQLNSNNSDPKCTEKNDKLVSLYDDITEKISKKKIKPETMGEILREIANMYDNPNKISDLSAIAVHLLNTLYKTNKKEILKLFIKRENSPKSA</sequence>
<name>A0ABQ4KM92_9BACI</name>
<feature type="coiled-coil region" evidence="1">
    <location>
        <begin position="92"/>
        <end position="133"/>
    </location>
</feature>
<dbReference type="RefSeq" id="WP_212966678.1">
    <property type="nucleotide sequence ID" value="NZ_BORB01000024.1"/>
</dbReference>
<protein>
    <submittedName>
        <fullName evidence="2">Uncharacterized protein</fullName>
    </submittedName>
</protein>
<evidence type="ECO:0000313" key="2">
    <source>
        <dbReference type="EMBL" id="GIN58487.1"/>
    </source>
</evidence>